<gene>
    <name evidence="1" type="primary">Necator_chrIV.g13770</name>
    <name evidence="1" type="ORF">RB195_000478</name>
</gene>
<dbReference type="Proteomes" id="UP001303046">
    <property type="component" value="Unassembled WGS sequence"/>
</dbReference>
<organism evidence="1 2">
    <name type="scientific">Necator americanus</name>
    <name type="common">Human hookworm</name>
    <dbReference type="NCBI Taxonomy" id="51031"/>
    <lineage>
        <taxon>Eukaryota</taxon>
        <taxon>Metazoa</taxon>
        <taxon>Ecdysozoa</taxon>
        <taxon>Nematoda</taxon>
        <taxon>Chromadorea</taxon>
        <taxon>Rhabditida</taxon>
        <taxon>Rhabditina</taxon>
        <taxon>Rhabditomorpha</taxon>
        <taxon>Strongyloidea</taxon>
        <taxon>Ancylostomatidae</taxon>
        <taxon>Bunostominae</taxon>
        <taxon>Necator</taxon>
    </lineage>
</organism>
<reference evidence="1 2" key="1">
    <citation type="submission" date="2023-08" db="EMBL/GenBank/DDBJ databases">
        <title>A Necator americanus chromosomal reference genome.</title>
        <authorList>
            <person name="Ilik V."/>
            <person name="Petrzelkova K.J."/>
            <person name="Pardy F."/>
            <person name="Fuh T."/>
            <person name="Niatou-Singa F.S."/>
            <person name="Gouil Q."/>
            <person name="Baker L."/>
            <person name="Ritchie M.E."/>
            <person name="Jex A.R."/>
            <person name="Gazzola D."/>
            <person name="Li H."/>
            <person name="Toshio Fujiwara R."/>
            <person name="Zhan B."/>
            <person name="Aroian R.V."/>
            <person name="Pafco B."/>
            <person name="Schwarz E.M."/>
        </authorList>
    </citation>
    <scope>NUCLEOTIDE SEQUENCE [LARGE SCALE GENOMIC DNA]</scope>
    <source>
        <strain evidence="1 2">Aroian</strain>
        <tissue evidence="1">Whole animal</tissue>
    </source>
</reference>
<evidence type="ECO:0000313" key="1">
    <source>
        <dbReference type="EMBL" id="KAK6747294.1"/>
    </source>
</evidence>
<keyword evidence="2" id="KW-1185">Reference proteome</keyword>
<comment type="caution">
    <text evidence="1">The sequence shown here is derived from an EMBL/GenBank/DDBJ whole genome shotgun (WGS) entry which is preliminary data.</text>
</comment>
<name>A0ABR1DA37_NECAM</name>
<accession>A0ABR1DA37</accession>
<protein>
    <submittedName>
        <fullName evidence="1">Uncharacterized protein</fullName>
    </submittedName>
</protein>
<sequence length="136" mass="15386">MFGREHPPHSVELPVGVEGISTKSSVQIPICTVCTIAGKTHRSSLLHQYRKLLLIYCGDADEKKIETCVVAVRNGYNLVEDHAAKTHLLYNTESQITHTLNLDCSRTVEDYDTDGFYDEPDKLIFNMPSHSPRTRR</sequence>
<proteinExistence type="predicted"/>
<dbReference type="EMBL" id="JAVFWL010000004">
    <property type="protein sequence ID" value="KAK6747294.1"/>
    <property type="molecule type" value="Genomic_DNA"/>
</dbReference>
<evidence type="ECO:0000313" key="2">
    <source>
        <dbReference type="Proteomes" id="UP001303046"/>
    </source>
</evidence>